<keyword evidence="1" id="KW-0233">DNA recombination</keyword>
<dbReference type="GO" id="GO:0006310">
    <property type="term" value="P:DNA recombination"/>
    <property type="evidence" value="ECO:0007669"/>
    <property type="project" value="UniProtKB-KW"/>
</dbReference>
<dbReference type="GO" id="GO:0003677">
    <property type="term" value="F:DNA binding"/>
    <property type="evidence" value="ECO:0007669"/>
    <property type="project" value="InterPro"/>
</dbReference>
<dbReference type="PANTHER" id="PTHR33050:SF8">
    <property type="entry name" value="REVERSE TRANSCRIPTASE DOMAIN-CONTAINING PROTEIN"/>
    <property type="match status" value="1"/>
</dbReference>
<dbReference type="OrthoDB" id="10058284at2759"/>
<dbReference type="PROSITE" id="PS50878">
    <property type="entry name" value="RT_POL"/>
    <property type="match status" value="1"/>
</dbReference>
<dbReference type="InterPro" id="IPR052055">
    <property type="entry name" value="Hepadnavirus_pol/RT"/>
</dbReference>
<dbReference type="AlphaFoldDB" id="A0A1X7VB28"/>
<feature type="domain" description="Reverse transcriptase" evidence="2">
    <location>
        <begin position="1"/>
        <end position="55"/>
    </location>
</feature>
<evidence type="ECO:0000259" key="2">
    <source>
        <dbReference type="PROSITE" id="PS50878"/>
    </source>
</evidence>
<sequence>MHYLDELMFFGSPGSEDSEFALQLALDVLAGLGIPVSVPKLEGPSTSVTFLGIVIDFETIELRLPHDKVDHMREVVASWFGRMSGCSSDLESLLGQISHAAVVVRPGRIFLAPVLPEQRQVGTTSYSLRYCGEGRPGMVACFLQVWHRAVFVITQNAPVVHVHSDASGNFGCDVLTVDARWLQVHSDASGKFGCDVLTVDARWLQVQWPDSWANVSIAMLYCALQLPRVSYVAADALSRDNMLFLSLFHRDPRLWCLGRSATCCCGNAQIGALFPGSGSSGLFVTSLSSGWSGIVIRVALGVLEWGSLCPDFLRFFRSCFMCFSLVGEYATRHRMGLHCCVAASGIDVSRFNGHSFRIGAATTVAACGLEDSLIQVLGWWKSLAFTQHILTPRCSMVGVAQTLMASH</sequence>
<dbReference type="Gene3D" id="1.10.443.10">
    <property type="entry name" value="Intergrase catalytic core"/>
    <property type="match status" value="1"/>
</dbReference>
<dbReference type="InterPro" id="IPR000477">
    <property type="entry name" value="RT_dom"/>
</dbReference>
<dbReference type="PANTHER" id="PTHR33050">
    <property type="entry name" value="REVERSE TRANSCRIPTASE DOMAIN-CONTAINING PROTEIN"/>
    <property type="match status" value="1"/>
</dbReference>
<dbReference type="InterPro" id="IPR013762">
    <property type="entry name" value="Integrase-like_cat_sf"/>
</dbReference>
<name>A0A1X7VB28_AMPQE</name>
<reference evidence="3" key="1">
    <citation type="submission" date="2017-05" db="UniProtKB">
        <authorList>
            <consortium name="EnsemblMetazoa"/>
        </authorList>
    </citation>
    <scope>IDENTIFICATION</scope>
</reference>
<dbReference type="InParanoid" id="A0A1X7VB28"/>
<protein>
    <recommendedName>
        <fullName evidence="2">Reverse transcriptase domain-containing protein</fullName>
    </recommendedName>
</protein>
<dbReference type="SUPFAM" id="SSF56349">
    <property type="entry name" value="DNA breaking-rejoining enzymes"/>
    <property type="match status" value="1"/>
</dbReference>
<organism evidence="3">
    <name type="scientific">Amphimedon queenslandica</name>
    <name type="common">Sponge</name>
    <dbReference type="NCBI Taxonomy" id="400682"/>
    <lineage>
        <taxon>Eukaryota</taxon>
        <taxon>Metazoa</taxon>
        <taxon>Porifera</taxon>
        <taxon>Demospongiae</taxon>
        <taxon>Heteroscleromorpha</taxon>
        <taxon>Haplosclerida</taxon>
        <taxon>Niphatidae</taxon>
        <taxon>Amphimedon</taxon>
    </lineage>
</organism>
<dbReference type="GO" id="GO:0015074">
    <property type="term" value="P:DNA integration"/>
    <property type="evidence" value="ECO:0007669"/>
    <property type="project" value="InterPro"/>
</dbReference>
<proteinExistence type="predicted"/>
<evidence type="ECO:0000256" key="1">
    <source>
        <dbReference type="ARBA" id="ARBA00023172"/>
    </source>
</evidence>
<dbReference type="InterPro" id="IPR011010">
    <property type="entry name" value="DNA_brk_join_enz"/>
</dbReference>
<evidence type="ECO:0000313" key="3">
    <source>
        <dbReference type="EnsemblMetazoa" id="Aqu2.1.36949_001"/>
    </source>
</evidence>
<accession>A0A1X7VB28</accession>
<dbReference type="EnsemblMetazoa" id="Aqu2.1.36949_001">
    <property type="protein sequence ID" value="Aqu2.1.36949_001"/>
    <property type="gene ID" value="Aqu2.1.36949"/>
</dbReference>